<comment type="caution">
    <text evidence="2">The sequence shown here is derived from an EMBL/GenBank/DDBJ whole genome shotgun (WGS) entry which is preliminary data.</text>
</comment>
<organism evidence="2 3">
    <name type="scientific">Plantimonas leprariae</name>
    <dbReference type="NCBI Taxonomy" id="2615207"/>
    <lineage>
        <taxon>Bacteria</taxon>
        <taxon>Pseudomonadati</taxon>
        <taxon>Pseudomonadota</taxon>
        <taxon>Alphaproteobacteria</taxon>
        <taxon>Hyphomicrobiales</taxon>
        <taxon>Aurantimonadaceae</taxon>
        <taxon>Plantimonas</taxon>
    </lineage>
</organism>
<evidence type="ECO:0008006" key="4">
    <source>
        <dbReference type="Google" id="ProtNLM"/>
    </source>
</evidence>
<keyword evidence="1" id="KW-0732">Signal</keyword>
<gene>
    <name evidence="2" type="ORF">F6X38_08285</name>
</gene>
<reference evidence="2 3" key="1">
    <citation type="submission" date="2019-09" db="EMBL/GenBank/DDBJ databases">
        <title>YIM 132180 draft genome.</title>
        <authorList>
            <person name="Zhang K."/>
        </authorList>
    </citation>
    <scope>NUCLEOTIDE SEQUENCE [LARGE SCALE GENOMIC DNA]</scope>
    <source>
        <strain evidence="2 3">YIM 132180</strain>
    </source>
</reference>
<name>A0A7V7PPY9_9HYPH</name>
<proteinExistence type="predicted"/>
<feature type="signal peptide" evidence="1">
    <location>
        <begin position="1"/>
        <end position="29"/>
    </location>
</feature>
<accession>A0A7V7PPY9</accession>
<dbReference type="AlphaFoldDB" id="A0A7V7PPY9"/>
<protein>
    <recommendedName>
        <fullName evidence="4">Tat (Twin-arginine translocation) pathway signal sequence</fullName>
    </recommendedName>
</protein>
<dbReference type="RefSeq" id="WP_150969228.1">
    <property type="nucleotide sequence ID" value="NZ_VZDO01000005.1"/>
</dbReference>
<sequence length="278" mass="30612">MISRRRFLHTTASAGLATAAAGSVLTVEAASTAAADPLATHIDALLVEYLAEAQDEWRIARAMDAAEKAMPAWAQPGPSRLLHDGTKGGATSGWPEVAELPLPPVKEHGFEIIRRGPRDYWQARKAALYAGGAFEKQPDGSFTHRMPRLLKGEERRRVRLETIAGMRKLVARRREQLAWKAAVGLTRLEAAYDAAYERRWAVRERIEAEATGVSPAELGMLALFEYAHEQDDFSLVLLRRLAPALMGHLRRVVDDMIANGAADINETLFLGRPEGRAS</sequence>
<feature type="chain" id="PRO_5030622539" description="Tat (Twin-arginine translocation) pathway signal sequence" evidence="1">
    <location>
        <begin position="30"/>
        <end position="278"/>
    </location>
</feature>
<keyword evidence="3" id="KW-1185">Reference proteome</keyword>
<evidence type="ECO:0000313" key="2">
    <source>
        <dbReference type="EMBL" id="KAB0680178.1"/>
    </source>
</evidence>
<dbReference type="EMBL" id="VZDO01000005">
    <property type="protein sequence ID" value="KAB0680178.1"/>
    <property type="molecule type" value="Genomic_DNA"/>
</dbReference>
<evidence type="ECO:0000256" key="1">
    <source>
        <dbReference type="SAM" id="SignalP"/>
    </source>
</evidence>
<dbReference type="Proteomes" id="UP000432089">
    <property type="component" value="Unassembled WGS sequence"/>
</dbReference>
<evidence type="ECO:0000313" key="3">
    <source>
        <dbReference type="Proteomes" id="UP000432089"/>
    </source>
</evidence>
<dbReference type="PROSITE" id="PS51318">
    <property type="entry name" value="TAT"/>
    <property type="match status" value="1"/>
</dbReference>
<dbReference type="InterPro" id="IPR006311">
    <property type="entry name" value="TAT_signal"/>
</dbReference>